<dbReference type="InterPro" id="IPR016181">
    <property type="entry name" value="Acyl_CoA_acyltransferase"/>
</dbReference>
<name>A0A7D7L265_KOCVA</name>
<proteinExistence type="predicted"/>
<sequence>MTTGTPFTVRTPVPEDAPGIARVHTQSWQETYTGLVPERFLGDNALHSREAMWTRMLADPSRRVRVRVAVVGETIIGFAGTGQPREDDPAREHALHLLYVLGEHHGTGAGQALLDAVLGGEPAQLWVAEANARAIHFYERNRFRADGASLTDPALEDLCGVRMVR</sequence>
<evidence type="ECO:0000313" key="2">
    <source>
        <dbReference type="EMBL" id="QMS55764.1"/>
    </source>
</evidence>
<accession>A0A7D7L265</accession>
<dbReference type="EMBL" id="CP059343">
    <property type="protein sequence ID" value="QMS55764.1"/>
    <property type="molecule type" value="Genomic_DNA"/>
</dbReference>
<dbReference type="PROSITE" id="PS51186">
    <property type="entry name" value="GNAT"/>
    <property type="match status" value="1"/>
</dbReference>
<evidence type="ECO:0000259" key="1">
    <source>
        <dbReference type="PROSITE" id="PS51186"/>
    </source>
</evidence>
<dbReference type="RefSeq" id="WP_094393138.1">
    <property type="nucleotide sequence ID" value="NZ_CP059343.1"/>
</dbReference>
<feature type="domain" description="N-acetyltransferase" evidence="1">
    <location>
        <begin position="7"/>
        <end position="165"/>
    </location>
</feature>
<dbReference type="CDD" id="cd04301">
    <property type="entry name" value="NAT_SF"/>
    <property type="match status" value="1"/>
</dbReference>
<dbReference type="Proteomes" id="UP000216825">
    <property type="component" value="Chromosome"/>
</dbReference>
<dbReference type="InterPro" id="IPR000182">
    <property type="entry name" value="GNAT_dom"/>
</dbReference>
<dbReference type="GO" id="GO:0016747">
    <property type="term" value="F:acyltransferase activity, transferring groups other than amino-acyl groups"/>
    <property type="evidence" value="ECO:0007669"/>
    <property type="project" value="InterPro"/>
</dbReference>
<reference evidence="2" key="2">
    <citation type="submission" date="2020-07" db="EMBL/GenBank/DDBJ databases">
        <title>Genome of starter culture bacteria Kocuria salsicia reveals its technological properties and safety for usage in meat industry.</title>
        <authorList>
            <person name="Michael M."/>
            <person name="Konstantin K."/>
            <person name="Evgenii K."/>
            <person name="Galina S."/>
            <person name="Oksana K."/>
            <person name="Andrei L."/>
        </authorList>
    </citation>
    <scope>NUCLEOTIDE SEQUENCE [LARGE SCALE GENOMIC DNA]</scope>
    <source>
        <strain evidence="2">80</strain>
    </source>
</reference>
<organism evidence="2 3">
    <name type="scientific">Kocuria varians</name>
    <name type="common">Micrococcus varians</name>
    <dbReference type="NCBI Taxonomy" id="1272"/>
    <lineage>
        <taxon>Bacteria</taxon>
        <taxon>Bacillati</taxon>
        <taxon>Actinomycetota</taxon>
        <taxon>Actinomycetes</taxon>
        <taxon>Micrococcales</taxon>
        <taxon>Micrococcaceae</taxon>
        <taxon>Kocuria</taxon>
    </lineage>
</organism>
<reference evidence="2" key="1">
    <citation type="submission" date="2017-08" db="EMBL/GenBank/DDBJ databases">
        <authorList>
            <person name="Minaev M."/>
            <person name="Kurbakov K.A."/>
            <person name="Solodovnikova G.I."/>
            <person name="Kuznetsova O.A."/>
            <person name="Lisitsyn A.B."/>
        </authorList>
    </citation>
    <scope>NUCLEOTIDE SEQUENCE</scope>
    <source>
        <strain evidence="2">80</strain>
    </source>
</reference>
<dbReference type="AlphaFoldDB" id="A0A7D7L265"/>
<evidence type="ECO:0000313" key="3">
    <source>
        <dbReference type="Proteomes" id="UP000216825"/>
    </source>
</evidence>
<dbReference type="Pfam" id="PF00583">
    <property type="entry name" value="Acetyltransf_1"/>
    <property type="match status" value="1"/>
</dbReference>
<dbReference type="Gene3D" id="3.40.630.30">
    <property type="match status" value="1"/>
</dbReference>
<gene>
    <name evidence="2" type="ORF">CIB50_0000457</name>
</gene>
<keyword evidence="3" id="KW-1185">Reference proteome</keyword>
<dbReference type="SUPFAM" id="SSF55729">
    <property type="entry name" value="Acyl-CoA N-acyltransferases (Nat)"/>
    <property type="match status" value="1"/>
</dbReference>
<protein>
    <recommendedName>
        <fullName evidence="1">N-acetyltransferase domain-containing protein</fullName>
    </recommendedName>
</protein>
<dbReference type="KEGG" id="kvr:CIB50_0000457"/>